<dbReference type="Pfam" id="PF00005">
    <property type="entry name" value="ABC_tran"/>
    <property type="match status" value="1"/>
</dbReference>
<evidence type="ECO:0000256" key="11">
    <source>
        <dbReference type="ARBA" id="ARBA00022989"/>
    </source>
</evidence>
<keyword evidence="13" id="KW-0496">Mitochondrion</keyword>
<protein>
    <recommendedName>
        <fullName evidence="15">Mitochondrial potassium channel ATP-binding subunit</fullName>
    </recommendedName>
    <alternativeName>
        <fullName evidence="17">ATP-binding cassette sub-family B member 8, mitochondrial</fullName>
    </alternativeName>
    <alternativeName>
        <fullName evidence="16">Mitochondrial sulfonylurea-receptor</fullName>
    </alternativeName>
</protein>
<dbReference type="PROSITE" id="PS00211">
    <property type="entry name" value="ABC_TRANSPORTER_1"/>
    <property type="match status" value="1"/>
</dbReference>
<evidence type="ECO:0000256" key="10">
    <source>
        <dbReference type="ARBA" id="ARBA00022958"/>
    </source>
</evidence>
<evidence type="ECO:0000256" key="18">
    <source>
        <dbReference type="SAM" id="Phobius"/>
    </source>
</evidence>
<dbReference type="FunFam" id="1.20.1560.10:FF:000016">
    <property type="entry name" value="ATP-binding cassette sub-family B member 8, mitochondrial"/>
    <property type="match status" value="1"/>
</dbReference>
<keyword evidence="3" id="KW-0813">Transport</keyword>
<evidence type="ECO:0000259" key="20">
    <source>
        <dbReference type="PROSITE" id="PS50929"/>
    </source>
</evidence>
<dbReference type="GO" id="GO:0016887">
    <property type="term" value="F:ATP hydrolysis activity"/>
    <property type="evidence" value="ECO:0007669"/>
    <property type="project" value="InterPro"/>
</dbReference>
<dbReference type="AlphaFoldDB" id="A0AA35L441"/>
<dbReference type="InterPro" id="IPR011527">
    <property type="entry name" value="ABC1_TM_dom"/>
</dbReference>
<evidence type="ECO:0000256" key="14">
    <source>
        <dbReference type="ARBA" id="ARBA00023136"/>
    </source>
</evidence>
<dbReference type="InterPro" id="IPR017871">
    <property type="entry name" value="ABC_transporter-like_CS"/>
</dbReference>
<keyword evidence="12" id="KW-0406">Ion transport</keyword>
<feature type="transmembrane region" description="Helical" evidence="18">
    <location>
        <begin position="140"/>
        <end position="160"/>
    </location>
</feature>
<keyword evidence="11 18" id="KW-1133">Transmembrane helix</keyword>
<dbReference type="InterPro" id="IPR027417">
    <property type="entry name" value="P-loop_NTPase"/>
</dbReference>
<dbReference type="GO" id="GO:0034220">
    <property type="term" value="P:monoatomic ion transmembrane transport"/>
    <property type="evidence" value="ECO:0007669"/>
    <property type="project" value="UniProtKB-KW"/>
</dbReference>
<evidence type="ECO:0000256" key="6">
    <source>
        <dbReference type="ARBA" id="ARBA00022741"/>
    </source>
</evidence>
<feature type="transmembrane region" description="Helical" evidence="18">
    <location>
        <begin position="192"/>
        <end position="212"/>
    </location>
</feature>
<dbReference type="InterPro" id="IPR036640">
    <property type="entry name" value="ABC1_TM_sf"/>
</dbReference>
<dbReference type="SUPFAM" id="SSF90123">
    <property type="entry name" value="ABC transporter transmembrane region"/>
    <property type="match status" value="1"/>
</dbReference>
<organism evidence="21 22">
    <name type="scientific">Podarcis lilfordi</name>
    <name type="common">Lilford's wall lizard</name>
    <dbReference type="NCBI Taxonomy" id="74358"/>
    <lineage>
        <taxon>Eukaryota</taxon>
        <taxon>Metazoa</taxon>
        <taxon>Chordata</taxon>
        <taxon>Craniata</taxon>
        <taxon>Vertebrata</taxon>
        <taxon>Euteleostomi</taxon>
        <taxon>Lepidosauria</taxon>
        <taxon>Squamata</taxon>
        <taxon>Bifurcata</taxon>
        <taxon>Unidentata</taxon>
        <taxon>Episquamata</taxon>
        <taxon>Laterata</taxon>
        <taxon>Lacertibaenia</taxon>
        <taxon>Lacertidae</taxon>
        <taxon>Podarcis</taxon>
    </lineage>
</organism>
<dbReference type="SMART" id="SM00382">
    <property type="entry name" value="AAA"/>
    <property type="match status" value="1"/>
</dbReference>
<dbReference type="Proteomes" id="UP001178461">
    <property type="component" value="Chromosome 12"/>
</dbReference>
<keyword evidence="5 18" id="KW-0812">Transmembrane</keyword>
<feature type="domain" description="ABC transporter" evidence="19">
    <location>
        <begin position="465"/>
        <end position="702"/>
    </location>
</feature>
<sequence length="708" mass="76983">MLARLLLQLPRPGRLSGGRGGASYCCWRAPGRAAQRGPCRALLVARYSGSHARFSCFLRAPNRLAKPFPAMLLLLPRSLLPLGRVAAFLAGPALLGLGAGFRRAFCQEVQRIEVVCVPPPVEKEPDFNWAIFWKFLRPQLLALIAAVLFALGAAMLNIQIPLLLGKMVNVVAQHMRVADYLRVARRPALRLLSVYGLQGLMTFGYILLLSWIGEKVANRMRKQLFSSFLRQEVAFFDANQTGQLVNRLTTDIQEFKSSFKLVISQGLRSLTQTVGCFVTLYLISPKLTGMLVVVMPILVGAGAYIGGSLRRLSRKAQEQVAKATAVADEALGNVRTVRAFAMEPKELHQYGAEVDQASHLNMKLGLGIAFFQGLSNVALNCIVLGTIFVGGTLLAGEEMTPGDLMSFLVSSQTVQRSLASMSILFGQVVRGMSAGARVFEYMTFPPETAVCEKEQLACSMLSGRIEFHDVSFSYPTRLGAKVLQNFSLTIPANKTVAIVGPSGGGKSTVAALLERFYEPTEGAIFLDGRDICTLDPTWLRGEIIGFINQEPVLFSTSIMENIRFGKPCASDAEIYAAARLANADEFIRSFPDGYNTVVGERGVTLSGGQKQRVAIARALIKNPKVLILDEATSALDAESEHVVQEALDRAVAGRTVLVIAHRLSTVKDADLIVVLSKGHVAESGTHTDLLRKGGIYAELIRRQTKDGV</sequence>
<evidence type="ECO:0000313" key="22">
    <source>
        <dbReference type="Proteomes" id="UP001178461"/>
    </source>
</evidence>
<dbReference type="Gene3D" id="1.20.1560.10">
    <property type="entry name" value="ABC transporter type 1, transmembrane domain"/>
    <property type="match status" value="1"/>
</dbReference>
<dbReference type="Gene3D" id="3.40.50.300">
    <property type="entry name" value="P-loop containing nucleotide triphosphate hydrolases"/>
    <property type="match status" value="1"/>
</dbReference>
<dbReference type="GO" id="GO:0005743">
    <property type="term" value="C:mitochondrial inner membrane"/>
    <property type="evidence" value="ECO:0007669"/>
    <property type="project" value="UniProtKB-SubCell"/>
</dbReference>
<keyword evidence="14 18" id="KW-0472">Membrane</keyword>
<accession>A0AA35L441</accession>
<evidence type="ECO:0000256" key="15">
    <source>
        <dbReference type="ARBA" id="ARBA00040439"/>
    </source>
</evidence>
<dbReference type="FunFam" id="3.40.50.300:FF:000403">
    <property type="entry name" value="ATP-binding cassette sub-family B member 8, mitochondrial"/>
    <property type="match status" value="1"/>
</dbReference>
<feature type="domain" description="ABC transmembrane type-1" evidence="20">
    <location>
        <begin position="144"/>
        <end position="430"/>
    </location>
</feature>
<dbReference type="GO" id="GO:0015421">
    <property type="term" value="F:ABC-type oligopeptide transporter activity"/>
    <property type="evidence" value="ECO:0007669"/>
    <property type="project" value="TreeGrafter"/>
</dbReference>
<evidence type="ECO:0000256" key="17">
    <source>
        <dbReference type="ARBA" id="ARBA00042968"/>
    </source>
</evidence>
<dbReference type="PANTHER" id="PTHR43394">
    <property type="entry name" value="ATP-DEPENDENT PERMEASE MDL1, MITOCHONDRIAL"/>
    <property type="match status" value="1"/>
</dbReference>
<dbReference type="InterPro" id="IPR003593">
    <property type="entry name" value="AAA+_ATPase"/>
</dbReference>
<proteinExistence type="inferred from homology"/>
<evidence type="ECO:0000256" key="8">
    <source>
        <dbReference type="ARBA" id="ARBA00022840"/>
    </source>
</evidence>
<dbReference type="InterPro" id="IPR039421">
    <property type="entry name" value="Type_1_exporter"/>
</dbReference>
<dbReference type="CDD" id="cd18574">
    <property type="entry name" value="ABC_6TM_ABCB8_like"/>
    <property type="match status" value="1"/>
</dbReference>
<feature type="transmembrane region" description="Helical" evidence="18">
    <location>
        <begin position="266"/>
        <end position="283"/>
    </location>
</feature>
<keyword evidence="4" id="KW-0633">Potassium transport</keyword>
<dbReference type="Pfam" id="PF00664">
    <property type="entry name" value="ABC_membrane"/>
    <property type="match status" value="1"/>
</dbReference>
<evidence type="ECO:0000259" key="19">
    <source>
        <dbReference type="PROSITE" id="PS50893"/>
    </source>
</evidence>
<keyword evidence="6" id="KW-0547">Nucleotide-binding</keyword>
<evidence type="ECO:0000256" key="2">
    <source>
        <dbReference type="ARBA" id="ARBA00007577"/>
    </source>
</evidence>
<keyword evidence="22" id="KW-1185">Reference proteome</keyword>
<reference evidence="21" key="1">
    <citation type="submission" date="2022-12" db="EMBL/GenBank/DDBJ databases">
        <authorList>
            <person name="Alioto T."/>
            <person name="Alioto T."/>
            <person name="Gomez Garrido J."/>
        </authorList>
    </citation>
    <scope>NUCLEOTIDE SEQUENCE</scope>
</reference>
<evidence type="ECO:0000256" key="13">
    <source>
        <dbReference type="ARBA" id="ARBA00023128"/>
    </source>
</evidence>
<feature type="transmembrane region" description="Helical" evidence="18">
    <location>
        <begin position="289"/>
        <end position="307"/>
    </location>
</feature>
<dbReference type="InterPro" id="IPR003439">
    <property type="entry name" value="ABC_transporter-like_ATP-bd"/>
</dbReference>
<comment type="subcellular location">
    <subcellularLocation>
        <location evidence="1">Mitochondrion inner membrane</location>
        <topology evidence="1">Multi-pass membrane protein</topology>
    </subcellularLocation>
</comment>
<dbReference type="GO" id="GO:0005524">
    <property type="term" value="F:ATP binding"/>
    <property type="evidence" value="ECO:0007669"/>
    <property type="project" value="UniProtKB-KW"/>
</dbReference>
<dbReference type="PANTHER" id="PTHR43394:SF17">
    <property type="entry name" value="MITOCHONDRIAL POTASSIUM CHANNEL ATP-BINDING SUBUNIT"/>
    <property type="match status" value="1"/>
</dbReference>
<feature type="transmembrane region" description="Helical" evidence="18">
    <location>
        <begin position="81"/>
        <end position="101"/>
    </location>
</feature>
<dbReference type="PROSITE" id="PS50929">
    <property type="entry name" value="ABC_TM1F"/>
    <property type="match status" value="1"/>
</dbReference>
<evidence type="ECO:0000313" key="21">
    <source>
        <dbReference type="EMBL" id="CAI5789470.1"/>
    </source>
</evidence>
<evidence type="ECO:0000256" key="1">
    <source>
        <dbReference type="ARBA" id="ARBA00004448"/>
    </source>
</evidence>
<keyword evidence="8 21" id="KW-0067">ATP-binding</keyword>
<evidence type="ECO:0000256" key="4">
    <source>
        <dbReference type="ARBA" id="ARBA00022538"/>
    </source>
</evidence>
<dbReference type="GO" id="GO:0090374">
    <property type="term" value="P:oligopeptide export from mitochondrion"/>
    <property type="evidence" value="ECO:0007669"/>
    <property type="project" value="TreeGrafter"/>
</dbReference>
<name>A0AA35L441_9SAUR</name>
<evidence type="ECO:0000256" key="9">
    <source>
        <dbReference type="ARBA" id="ARBA00022946"/>
    </source>
</evidence>
<dbReference type="SUPFAM" id="SSF52540">
    <property type="entry name" value="P-loop containing nucleoside triphosphate hydrolases"/>
    <property type="match status" value="1"/>
</dbReference>
<dbReference type="CDD" id="cd03249">
    <property type="entry name" value="ABC_MTABC3_MDL1_MDL2"/>
    <property type="match status" value="1"/>
</dbReference>
<dbReference type="EMBL" id="OX395137">
    <property type="protein sequence ID" value="CAI5789470.1"/>
    <property type="molecule type" value="Genomic_DNA"/>
</dbReference>
<dbReference type="GO" id="GO:0006813">
    <property type="term" value="P:potassium ion transport"/>
    <property type="evidence" value="ECO:0007669"/>
    <property type="project" value="UniProtKB-KW"/>
</dbReference>
<feature type="transmembrane region" description="Helical" evidence="18">
    <location>
        <begin position="377"/>
        <end position="396"/>
    </location>
</feature>
<evidence type="ECO:0000256" key="16">
    <source>
        <dbReference type="ARBA" id="ARBA00041416"/>
    </source>
</evidence>
<keyword evidence="10" id="KW-0630">Potassium</keyword>
<keyword evidence="7" id="KW-0999">Mitochondrion inner membrane</keyword>
<evidence type="ECO:0000256" key="7">
    <source>
        <dbReference type="ARBA" id="ARBA00022792"/>
    </source>
</evidence>
<keyword evidence="9" id="KW-0809">Transit peptide</keyword>
<evidence type="ECO:0000256" key="5">
    <source>
        <dbReference type="ARBA" id="ARBA00022692"/>
    </source>
</evidence>
<keyword evidence="21" id="KW-0407">Ion channel</keyword>
<evidence type="ECO:0000256" key="12">
    <source>
        <dbReference type="ARBA" id="ARBA00023065"/>
    </source>
</evidence>
<comment type="similarity">
    <text evidence="2">Belongs to the ABC transporter superfamily. ABCB family. Multidrug resistance exporter (TC 3.A.1.201) subfamily.</text>
</comment>
<dbReference type="PROSITE" id="PS50893">
    <property type="entry name" value="ABC_TRANSPORTER_2"/>
    <property type="match status" value="1"/>
</dbReference>
<evidence type="ECO:0000256" key="3">
    <source>
        <dbReference type="ARBA" id="ARBA00022448"/>
    </source>
</evidence>
<gene>
    <name evidence="21" type="ORF">PODLI_1B038503</name>
</gene>